<gene>
    <name evidence="2" type="ORF">RHODGE_RHODGE_02632</name>
</gene>
<evidence type="ECO:0000313" key="3">
    <source>
        <dbReference type="Proteomes" id="UP000289200"/>
    </source>
</evidence>
<dbReference type="GO" id="GO:0051920">
    <property type="term" value="F:peroxiredoxin activity"/>
    <property type="evidence" value="ECO:0007669"/>
    <property type="project" value="InterPro"/>
</dbReference>
<dbReference type="InterPro" id="IPR003779">
    <property type="entry name" value="CMD-like"/>
</dbReference>
<organism evidence="2 3">
    <name type="scientific">Rhodoplanes serenus</name>
    <dbReference type="NCBI Taxonomy" id="200615"/>
    <lineage>
        <taxon>Bacteria</taxon>
        <taxon>Pseudomonadati</taxon>
        <taxon>Pseudomonadota</taxon>
        <taxon>Alphaproteobacteria</taxon>
        <taxon>Hyphomicrobiales</taxon>
        <taxon>Nitrobacteraceae</taxon>
        <taxon>Rhodoplanes</taxon>
    </lineage>
</organism>
<dbReference type="PANTHER" id="PTHR35446">
    <property type="entry name" value="SI:CH211-175M2.5"/>
    <property type="match status" value="1"/>
</dbReference>
<evidence type="ECO:0000313" key="2">
    <source>
        <dbReference type="EMBL" id="VCU08874.1"/>
    </source>
</evidence>
<dbReference type="OrthoDB" id="9810664at2"/>
<dbReference type="AlphaFoldDB" id="A0A3S4FCK3"/>
<dbReference type="Gene3D" id="1.20.1290.10">
    <property type="entry name" value="AhpD-like"/>
    <property type="match status" value="1"/>
</dbReference>
<feature type="domain" description="Carboxymuconolactone decarboxylase-like" evidence="1">
    <location>
        <begin position="55"/>
        <end position="102"/>
    </location>
</feature>
<reference evidence="3" key="1">
    <citation type="submission" date="2018-10" db="EMBL/GenBank/DDBJ databases">
        <authorList>
            <person name="Peiro R."/>
            <person name="Begona"/>
            <person name="Cbmso G."/>
            <person name="Lopez M."/>
            <person name="Gonzalez S."/>
            <person name="Sacristan E."/>
            <person name="Castillo E."/>
        </authorList>
    </citation>
    <scope>NUCLEOTIDE SEQUENCE [LARGE SCALE GENOMIC DNA]</scope>
</reference>
<dbReference type="Pfam" id="PF02627">
    <property type="entry name" value="CMD"/>
    <property type="match status" value="1"/>
</dbReference>
<protein>
    <recommendedName>
        <fullName evidence="1">Carboxymuconolactone decarboxylase-like domain-containing protein</fullName>
    </recommendedName>
</protein>
<keyword evidence="3" id="KW-1185">Reference proteome</keyword>
<dbReference type="InterPro" id="IPR004675">
    <property type="entry name" value="AhpD_core"/>
</dbReference>
<dbReference type="NCBIfam" id="TIGR00778">
    <property type="entry name" value="ahpD_dom"/>
    <property type="match status" value="1"/>
</dbReference>
<dbReference type="PANTHER" id="PTHR35446:SF2">
    <property type="entry name" value="CARBOXYMUCONOLACTONE DECARBOXYLASE-LIKE DOMAIN-CONTAINING PROTEIN"/>
    <property type="match status" value="1"/>
</dbReference>
<comment type="caution">
    <text evidence="2">The sequence shown here is derived from an EMBL/GenBank/DDBJ whole genome shotgun (WGS) entry which is preliminary data.</text>
</comment>
<dbReference type="SUPFAM" id="SSF69118">
    <property type="entry name" value="AhpD-like"/>
    <property type="match status" value="1"/>
</dbReference>
<dbReference type="Gene3D" id="1.20.5.810">
    <property type="entry name" value="AhpD-like"/>
    <property type="match status" value="1"/>
</dbReference>
<accession>A0A3S4FCK3</accession>
<dbReference type="Proteomes" id="UP000289200">
    <property type="component" value="Unassembled WGS sequence"/>
</dbReference>
<dbReference type="InterPro" id="IPR029032">
    <property type="entry name" value="AhpD-like"/>
</dbReference>
<proteinExistence type="predicted"/>
<dbReference type="RefSeq" id="WP_129609353.1">
    <property type="nucleotide sequence ID" value="NZ_UWOC01000148.1"/>
</dbReference>
<sequence length="194" mass="21309">MDETARRDDDPVIALALPAAPLSDAMAAYFAKCDEKLGFVPNVLRAYAFDMAKLEAFVAVYNDLMLAASGLTKLEREMIAVAVSSHNRCYYCLVAHGAAVRALSGDPVLGEQMVTNYRAARLSPRQRAMLDFAVKLTESPWTVADEDRAGLRAVGFSDRDIWDIAAVAAFFNMTNRLASATDMRPNPEYHAQAR</sequence>
<dbReference type="NCBIfam" id="TIGR01926">
    <property type="entry name" value="peroxid_rel"/>
    <property type="match status" value="1"/>
</dbReference>
<name>A0A3S4FCK3_9BRAD</name>
<evidence type="ECO:0000259" key="1">
    <source>
        <dbReference type="Pfam" id="PF02627"/>
    </source>
</evidence>
<dbReference type="EMBL" id="UWOC01000148">
    <property type="protein sequence ID" value="VCU08874.1"/>
    <property type="molecule type" value="Genomic_DNA"/>
</dbReference>
<dbReference type="InterPro" id="IPR010195">
    <property type="entry name" value="Uncharacterised_peroxidase-rel"/>
</dbReference>